<evidence type="ECO:0000256" key="4">
    <source>
        <dbReference type="ARBA" id="ARBA00023295"/>
    </source>
</evidence>
<dbReference type="SUPFAM" id="SSF49899">
    <property type="entry name" value="Concanavalin A-like lectins/glucanases"/>
    <property type="match status" value="1"/>
</dbReference>
<keyword evidence="3" id="KW-0521">NADP</keyword>
<dbReference type="Pfam" id="PF13561">
    <property type="entry name" value="adh_short_C2"/>
    <property type="match status" value="1"/>
</dbReference>
<dbReference type="STRING" id="694573.A0A194UZS5"/>
<dbReference type="FunFam" id="3.40.50.720:FF:000245">
    <property type="entry name" value="Short chain dehydrogenase, putative"/>
    <property type="match status" value="1"/>
</dbReference>
<dbReference type="PANTHER" id="PTHR42812:SF16">
    <property type="entry name" value="HYDROLASE, PUTATIVE (AFU_ORTHOLOGUE AFUA_7G06110)-RELATED"/>
    <property type="match status" value="1"/>
</dbReference>
<dbReference type="PANTHER" id="PTHR42812">
    <property type="entry name" value="BETA-XYLOSIDASE"/>
    <property type="match status" value="1"/>
</dbReference>
<comment type="similarity">
    <text evidence="1">Belongs to the glycosyl hydrolase 43 family.</text>
</comment>
<evidence type="ECO:0000313" key="6">
    <source>
        <dbReference type="EMBL" id="KUI57111.1"/>
    </source>
</evidence>
<dbReference type="Proteomes" id="UP000078576">
    <property type="component" value="Unassembled WGS sequence"/>
</dbReference>
<dbReference type="GO" id="GO:0005975">
    <property type="term" value="P:carbohydrate metabolic process"/>
    <property type="evidence" value="ECO:0007669"/>
    <property type="project" value="InterPro"/>
</dbReference>
<dbReference type="PROSITE" id="PS00061">
    <property type="entry name" value="ADH_SHORT"/>
    <property type="match status" value="1"/>
</dbReference>
<dbReference type="SUPFAM" id="SSF75005">
    <property type="entry name" value="Arabinanase/levansucrase/invertase"/>
    <property type="match status" value="1"/>
</dbReference>
<dbReference type="GO" id="GO:0004553">
    <property type="term" value="F:hydrolase activity, hydrolyzing O-glycosyl compounds"/>
    <property type="evidence" value="ECO:0007669"/>
    <property type="project" value="InterPro"/>
</dbReference>
<dbReference type="InterPro" id="IPR013320">
    <property type="entry name" value="ConA-like_dom_sf"/>
</dbReference>
<keyword evidence="4" id="KW-0326">Glycosidase</keyword>
<dbReference type="Pfam" id="PF17851">
    <property type="entry name" value="GH43_C2"/>
    <property type="match status" value="1"/>
</dbReference>
<dbReference type="OrthoDB" id="2139957at2759"/>
<evidence type="ECO:0000256" key="1">
    <source>
        <dbReference type="ARBA" id="ARBA00009865"/>
    </source>
</evidence>
<gene>
    <name evidence="6" type="ORF">VP1G_04424</name>
</gene>
<accession>A0A194UZS5</accession>
<keyword evidence="7" id="KW-1185">Reference proteome</keyword>
<protein>
    <submittedName>
        <fullName evidence="6">Xylan 1,3-beta-xylosidase</fullName>
    </submittedName>
</protein>
<dbReference type="Gene3D" id="3.40.50.720">
    <property type="entry name" value="NAD(P)-binding Rossmann-like Domain"/>
    <property type="match status" value="1"/>
</dbReference>
<dbReference type="Gene3D" id="2.115.10.20">
    <property type="entry name" value="Glycosyl hydrolase domain, family 43"/>
    <property type="match status" value="1"/>
</dbReference>
<dbReference type="InterPro" id="IPR023296">
    <property type="entry name" value="Glyco_hydro_beta-prop_sf"/>
</dbReference>
<organism evidence="6 7">
    <name type="scientific">Cytospora mali</name>
    <name type="common">Apple Valsa canker fungus</name>
    <name type="synonym">Valsa mali</name>
    <dbReference type="NCBI Taxonomy" id="578113"/>
    <lineage>
        <taxon>Eukaryota</taxon>
        <taxon>Fungi</taxon>
        <taxon>Dikarya</taxon>
        <taxon>Ascomycota</taxon>
        <taxon>Pezizomycotina</taxon>
        <taxon>Sordariomycetes</taxon>
        <taxon>Sordariomycetidae</taxon>
        <taxon>Diaporthales</taxon>
        <taxon>Cytosporaceae</taxon>
        <taxon>Cytospora</taxon>
    </lineage>
</organism>
<dbReference type="EMBL" id="KN714696">
    <property type="protein sequence ID" value="KUI57111.1"/>
    <property type="molecule type" value="Genomic_DNA"/>
</dbReference>
<dbReference type="InterPro" id="IPR020904">
    <property type="entry name" value="Sc_DH/Rdtase_CS"/>
</dbReference>
<keyword evidence="2" id="KW-0378">Hydrolase</keyword>
<evidence type="ECO:0000259" key="5">
    <source>
        <dbReference type="Pfam" id="PF17851"/>
    </source>
</evidence>
<evidence type="ECO:0000256" key="2">
    <source>
        <dbReference type="ARBA" id="ARBA00022801"/>
    </source>
</evidence>
<dbReference type="InterPro" id="IPR041542">
    <property type="entry name" value="GH43_C2"/>
</dbReference>
<dbReference type="InterPro" id="IPR002347">
    <property type="entry name" value="SDR_fam"/>
</dbReference>
<dbReference type="InterPro" id="IPR051795">
    <property type="entry name" value="Glycosyl_Hydrlase_43"/>
</dbReference>
<proteinExistence type="inferred from homology"/>
<dbReference type="AlphaFoldDB" id="A0A194UZS5"/>
<evidence type="ECO:0000313" key="7">
    <source>
        <dbReference type="Proteomes" id="UP000078576"/>
    </source>
</evidence>
<dbReference type="PRINTS" id="PR00081">
    <property type="entry name" value="GDHRDH"/>
</dbReference>
<dbReference type="Pfam" id="PF04616">
    <property type="entry name" value="Glyco_hydro_43"/>
    <property type="match status" value="1"/>
</dbReference>
<feature type="domain" description="Beta-xylosidase C-terminal Concanavalin A-like" evidence="5">
    <location>
        <begin position="387"/>
        <end position="484"/>
    </location>
</feature>
<reference evidence="7" key="1">
    <citation type="submission" date="2014-12" db="EMBL/GenBank/DDBJ databases">
        <title>Genome Sequence of Valsa Canker Pathogens Uncovers a Specific Adaption of Colonization on Woody Bark.</title>
        <authorList>
            <person name="Yin Z."/>
            <person name="Liu H."/>
            <person name="Gao X."/>
            <person name="Li Z."/>
            <person name="Song N."/>
            <person name="Ke X."/>
            <person name="Dai Q."/>
            <person name="Wu Y."/>
            <person name="Sun Y."/>
            <person name="Xu J.-R."/>
            <person name="Kang Z.K."/>
            <person name="Wang L."/>
            <person name="Huang L."/>
        </authorList>
    </citation>
    <scope>NUCLEOTIDE SEQUENCE [LARGE SCALE GENOMIC DNA]</scope>
    <source>
        <strain evidence="7">SXYL134</strain>
    </source>
</reference>
<dbReference type="SUPFAM" id="SSF51735">
    <property type="entry name" value="NAD(P)-binding Rossmann-fold domains"/>
    <property type="match status" value="1"/>
</dbReference>
<sequence>MSASPDTPSDPLTFQNPVIRGFNPDPTVCVVPASGDTPATYFLSTSTFEYFPGCAIYTSTDLLNWRLIGHALNRRSQIELRTVEPGAGSWASTLRYRVAEKRWYLANCLFQRYRPASDERIFPRGFYVYTDDIWDDNAWSDPVYFDDPGFDQDLFWDDDGKVYLSTTRRISNRPPNSKLKDFAIHISEIDLPTGRTLTPPAVIRQSPHGLAEGSHILKRDGWYYLFTAEGGTEAGHQEWVFRSSEGVYGPWEEQGKPLWYNGPDEEVQRTGHADVFEDRQGRWWAVLLGVRPMRDGKGGWLEPQLGRETFLVKIDWVDDWPIFNEGKNISLSTRGRDPRPQVSPALGEGSSVWKADLDRQEIELGWYQKRESRKFTEGHSMLTIMSFADTPIKRSYSVTERPGYLRLWGNCYDLSSPEAPAMLLRKQSAYFQTFEVTMEFDPRRVGYEAGIVLWWNQFSYATIGVASVALPNGEEAQTVLARNATGQVGMIKQLPEFVVVQYIRVMEPRHKFLINIMNTDRLPEFSLKDKVIIVSGAGRGLGLVQSEALLEAGAKVYTIDRLEEPDPGFQRLQERAQELGTSLSYNRLDVRDNISLNATMAKIADENGRLDGLLACAGIQQETSALEYTMEDADKMFGVNITGTFMTAQAVARQMKRLDKRGSMVFIGSMSGTVANKGLICPAYNASKAGVIQLARNLAMEWGPYGIRVNTISPGYIVTAMTAPLFKQFPDRKENWPKENMLGRLSYPEEYRGAAVFLLSEASSFMTGADLRMDGGHAAW</sequence>
<name>A0A194UZS5_CYTMA</name>
<dbReference type="InterPro" id="IPR006710">
    <property type="entry name" value="Glyco_hydro_43"/>
</dbReference>
<dbReference type="Gene3D" id="2.60.120.200">
    <property type="match status" value="1"/>
</dbReference>
<dbReference type="InterPro" id="IPR036291">
    <property type="entry name" value="NAD(P)-bd_dom_sf"/>
</dbReference>
<evidence type="ECO:0000256" key="3">
    <source>
        <dbReference type="ARBA" id="ARBA00022857"/>
    </source>
</evidence>
<dbReference type="CDD" id="cd18617">
    <property type="entry name" value="GH43_XynB-like"/>
    <property type="match status" value="1"/>
</dbReference>